<name>A0A1H3L799_9ACTN</name>
<dbReference type="AlphaFoldDB" id="A0A1H3L799"/>
<accession>A0A1H3L799</accession>
<organism evidence="1 2">
    <name type="scientific">Asanoa ishikariensis</name>
    <dbReference type="NCBI Taxonomy" id="137265"/>
    <lineage>
        <taxon>Bacteria</taxon>
        <taxon>Bacillati</taxon>
        <taxon>Actinomycetota</taxon>
        <taxon>Actinomycetes</taxon>
        <taxon>Micromonosporales</taxon>
        <taxon>Micromonosporaceae</taxon>
        <taxon>Asanoa</taxon>
    </lineage>
</organism>
<evidence type="ECO:0000313" key="1">
    <source>
        <dbReference type="EMBL" id="SDY59804.1"/>
    </source>
</evidence>
<protein>
    <submittedName>
        <fullName evidence="1">Uncharacterized protein</fullName>
    </submittedName>
</protein>
<evidence type="ECO:0000313" key="2">
    <source>
        <dbReference type="Proteomes" id="UP000199632"/>
    </source>
</evidence>
<proteinExistence type="predicted"/>
<keyword evidence="2" id="KW-1185">Reference proteome</keyword>
<sequence>MAGAPELRVQARTFASSFADVLNTTVCDNVKVGAVVERASAYVGTNLDRADLSTSAVRLRTTARTKVWLDISCSLYTNEEGYLTVASSYCGIYLGDEQELLLHYDYERDKTAYTEAHIQVAGDHPMLEQLLREVGRPRDKMKKLHLPVGGRRLRPSLEDLLESLIAERILSPKVGWQKILGDSRLTYRKNQIAAVVRSNQATAIATLKRLGYEVVRREDTAAAKPANKGVVRQRRSDE</sequence>
<gene>
    <name evidence="1" type="ORF">SAMN05421684_0557</name>
</gene>
<dbReference type="EMBL" id="FNQB01000001">
    <property type="protein sequence ID" value="SDY59804.1"/>
    <property type="molecule type" value="Genomic_DNA"/>
</dbReference>
<reference evidence="2" key="1">
    <citation type="submission" date="2016-10" db="EMBL/GenBank/DDBJ databases">
        <authorList>
            <person name="Varghese N."/>
            <person name="Submissions S."/>
        </authorList>
    </citation>
    <scope>NUCLEOTIDE SEQUENCE [LARGE SCALE GENOMIC DNA]</scope>
    <source>
        <strain evidence="2">DSM 44718</strain>
    </source>
</reference>
<dbReference type="Proteomes" id="UP000199632">
    <property type="component" value="Unassembled WGS sequence"/>
</dbReference>